<evidence type="ECO:0000256" key="8">
    <source>
        <dbReference type="RuleBase" id="RU003918"/>
    </source>
</evidence>
<dbReference type="InterPro" id="IPR016147">
    <property type="entry name" value="Pili_assmbl_chaperone_N"/>
</dbReference>
<dbReference type="SUPFAM" id="SSF49584">
    <property type="entry name" value="Periplasmic chaperone C-domain"/>
    <property type="match status" value="1"/>
</dbReference>
<dbReference type="InterPro" id="IPR016148">
    <property type="entry name" value="Pili_assmbl_chaperone_C"/>
</dbReference>
<comment type="similarity">
    <text evidence="2 8">Belongs to the periplasmic pilus chaperone family.</text>
</comment>
<dbReference type="FunFam" id="2.60.40.10:FF:000458">
    <property type="entry name" value="Molecular chaperone FimC"/>
    <property type="match status" value="1"/>
</dbReference>
<keyword evidence="7" id="KW-0393">Immunoglobulin domain</keyword>
<evidence type="ECO:0000256" key="2">
    <source>
        <dbReference type="ARBA" id="ARBA00007399"/>
    </source>
</evidence>
<dbReference type="PROSITE" id="PS00635">
    <property type="entry name" value="PILI_CHAPERONE"/>
    <property type="match status" value="1"/>
</dbReference>
<evidence type="ECO:0000256" key="5">
    <source>
        <dbReference type="ARBA" id="ARBA00022764"/>
    </source>
</evidence>
<name>A0A9Q4GUQ0_MORMO</name>
<feature type="domain" description="Pili assembly chaperone C-terminal" evidence="11">
    <location>
        <begin position="178"/>
        <end position="238"/>
    </location>
</feature>
<evidence type="ECO:0000256" key="1">
    <source>
        <dbReference type="ARBA" id="ARBA00004418"/>
    </source>
</evidence>
<comment type="subcellular location">
    <subcellularLocation>
        <location evidence="1 8">Periplasm</location>
    </subcellularLocation>
</comment>
<dbReference type="InterPro" id="IPR050643">
    <property type="entry name" value="Periplasmic_pilus_chap"/>
</dbReference>
<evidence type="ECO:0000313" key="12">
    <source>
        <dbReference type="EMBL" id="MCY0789463.1"/>
    </source>
</evidence>
<feature type="signal peptide" evidence="9">
    <location>
        <begin position="1"/>
        <end position="21"/>
    </location>
</feature>
<feature type="chain" id="PRO_5040115491" evidence="9">
    <location>
        <begin position="22"/>
        <end position="254"/>
    </location>
</feature>
<evidence type="ECO:0000313" key="13">
    <source>
        <dbReference type="Proteomes" id="UP001076655"/>
    </source>
</evidence>
<evidence type="ECO:0000256" key="9">
    <source>
        <dbReference type="SAM" id="SignalP"/>
    </source>
</evidence>
<dbReference type="Pfam" id="PF02753">
    <property type="entry name" value="PapD_C"/>
    <property type="match status" value="1"/>
</dbReference>
<keyword evidence="6 8" id="KW-0143">Chaperone</keyword>
<keyword evidence="3" id="KW-1029">Fimbrium biogenesis</keyword>
<evidence type="ECO:0000256" key="4">
    <source>
        <dbReference type="ARBA" id="ARBA00022729"/>
    </source>
</evidence>
<dbReference type="InterPro" id="IPR013783">
    <property type="entry name" value="Ig-like_fold"/>
</dbReference>
<gene>
    <name evidence="12" type="ORF">N0392_07150</name>
</gene>
<evidence type="ECO:0000256" key="6">
    <source>
        <dbReference type="ARBA" id="ARBA00023186"/>
    </source>
</evidence>
<keyword evidence="5" id="KW-0574">Periplasm</keyword>
<dbReference type="EMBL" id="JAPNMI010000003">
    <property type="protein sequence ID" value="MCY0789463.1"/>
    <property type="molecule type" value="Genomic_DNA"/>
</dbReference>
<dbReference type="GO" id="GO:0030288">
    <property type="term" value="C:outer membrane-bounded periplasmic space"/>
    <property type="evidence" value="ECO:0007669"/>
    <property type="project" value="InterPro"/>
</dbReference>
<dbReference type="OrthoDB" id="9131059at2"/>
<organism evidence="12 13">
    <name type="scientific">Morganella morganii</name>
    <name type="common">Proteus morganii</name>
    <dbReference type="NCBI Taxonomy" id="582"/>
    <lineage>
        <taxon>Bacteria</taxon>
        <taxon>Pseudomonadati</taxon>
        <taxon>Pseudomonadota</taxon>
        <taxon>Gammaproteobacteria</taxon>
        <taxon>Enterobacterales</taxon>
        <taxon>Morganellaceae</taxon>
        <taxon>Morganella</taxon>
    </lineage>
</organism>
<evidence type="ECO:0000256" key="7">
    <source>
        <dbReference type="ARBA" id="ARBA00023319"/>
    </source>
</evidence>
<evidence type="ECO:0000259" key="10">
    <source>
        <dbReference type="Pfam" id="PF00345"/>
    </source>
</evidence>
<dbReference type="RefSeq" id="WP_046893923.1">
    <property type="nucleotide sequence ID" value="NZ_CABMNP010000313.1"/>
</dbReference>
<dbReference type="SUPFAM" id="SSF49354">
    <property type="entry name" value="PapD-like"/>
    <property type="match status" value="1"/>
</dbReference>
<protein>
    <submittedName>
        <fullName evidence="12">Fimbria/pilus periplasmic chaperone</fullName>
    </submittedName>
</protein>
<accession>A0A9Q4GUQ0</accession>
<dbReference type="InterPro" id="IPR018046">
    <property type="entry name" value="Pili_assmbl_chaperone_CS"/>
</dbReference>
<keyword evidence="4 9" id="KW-0732">Signal</keyword>
<comment type="caution">
    <text evidence="12">The sequence shown here is derived from an EMBL/GenBank/DDBJ whole genome shotgun (WGS) entry which is preliminary data.</text>
</comment>
<dbReference type="InterPro" id="IPR008962">
    <property type="entry name" value="PapD-like_sf"/>
</dbReference>
<sequence>MLAKSIKALLITSLFSGIAQSAVVIEGTRIIFDGGKKEQVVRVNNRDETQPVLIQAWADDGVDVNNINNPKLPFVITPPISRIEPGKGQSIRVIYNGMSLPQDRESAYYFNVLEIPPQTEEGRNAEQVLELAFKTRIKLFYRPESLRKNTVSAEIDKIKWSVADVPGKGTELKAESTSPLYITVTGIKAKINGKDVLLDGNMISPMSSAVYTQPKDAQKINGNISEFEFFILNEYGSQITTKMTKSGSGFSIVK</sequence>
<evidence type="ECO:0000259" key="11">
    <source>
        <dbReference type="Pfam" id="PF02753"/>
    </source>
</evidence>
<dbReference type="InterPro" id="IPR001829">
    <property type="entry name" value="Pili_assmbl_chaperone_bac"/>
</dbReference>
<dbReference type="Proteomes" id="UP001076655">
    <property type="component" value="Unassembled WGS sequence"/>
</dbReference>
<dbReference type="AlphaFoldDB" id="A0A9Q4GUQ0"/>
<dbReference type="Pfam" id="PF00345">
    <property type="entry name" value="PapD_N"/>
    <property type="match status" value="1"/>
</dbReference>
<dbReference type="Gene3D" id="2.60.40.10">
    <property type="entry name" value="Immunoglobulins"/>
    <property type="match status" value="2"/>
</dbReference>
<dbReference type="InterPro" id="IPR036316">
    <property type="entry name" value="Pili_assmbl_chap_C_dom_sf"/>
</dbReference>
<dbReference type="PANTHER" id="PTHR30251:SF2">
    <property type="entry name" value="FIMBRIAL CHAPERONE YADV-RELATED"/>
    <property type="match status" value="1"/>
</dbReference>
<proteinExistence type="inferred from homology"/>
<feature type="domain" description="Pili assembly chaperone N-terminal" evidence="10">
    <location>
        <begin position="23"/>
        <end position="146"/>
    </location>
</feature>
<dbReference type="PRINTS" id="PR00969">
    <property type="entry name" value="CHAPERONPILI"/>
</dbReference>
<dbReference type="GO" id="GO:0071555">
    <property type="term" value="P:cell wall organization"/>
    <property type="evidence" value="ECO:0007669"/>
    <property type="project" value="InterPro"/>
</dbReference>
<reference evidence="12" key="1">
    <citation type="submission" date="2022-08" db="EMBL/GenBank/DDBJ databases">
        <authorList>
            <person name="Dale J.L."/>
        </authorList>
    </citation>
    <scope>NUCLEOTIDE SEQUENCE</scope>
    <source>
        <strain evidence="12">2022EL-00758</strain>
    </source>
</reference>
<dbReference type="PANTHER" id="PTHR30251">
    <property type="entry name" value="PILUS ASSEMBLY CHAPERONE"/>
    <property type="match status" value="1"/>
</dbReference>
<evidence type="ECO:0000256" key="3">
    <source>
        <dbReference type="ARBA" id="ARBA00022558"/>
    </source>
</evidence>